<dbReference type="Proteomes" id="UP000240883">
    <property type="component" value="Unassembled WGS sequence"/>
</dbReference>
<proteinExistence type="predicted"/>
<dbReference type="AlphaFoldDB" id="A0A2T2NIT3"/>
<gene>
    <name evidence="1" type="ORF">BS50DRAFT_54350</name>
</gene>
<dbReference type="EMBL" id="KZ678137">
    <property type="protein sequence ID" value="PSN65269.1"/>
    <property type="molecule type" value="Genomic_DNA"/>
</dbReference>
<name>A0A2T2NIT3_CORCC</name>
<reference evidence="1 2" key="1">
    <citation type="journal article" date="2018" name="Front. Microbiol.">
        <title>Genome-Wide Analysis of Corynespora cassiicola Leaf Fall Disease Putative Effectors.</title>
        <authorList>
            <person name="Lopez D."/>
            <person name="Ribeiro S."/>
            <person name="Label P."/>
            <person name="Fumanal B."/>
            <person name="Venisse J.S."/>
            <person name="Kohler A."/>
            <person name="de Oliveira R.R."/>
            <person name="Labutti K."/>
            <person name="Lipzen A."/>
            <person name="Lail K."/>
            <person name="Bauer D."/>
            <person name="Ohm R.A."/>
            <person name="Barry K.W."/>
            <person name="Spatafora J."/>
            <person name="Grigoriev I.V."/>
            <person name="Martin F.M."/>
            <person name="Pujade-Renaud V."/>
        </authorList>
    </citation>
    <scope>NUCLEOTIDE SEQUENCE [LARGE SCALE GENOMIC DNA]</scope>
    <source>
        <strain evidence="1 2">Philippines</strain>
    </source>
</reference>
<keyword evidence="2" id="KW-1185">Reference proteome</keyword>
<evidence type="ECO:0000313" key="1">
    <source>
        <dbReference type="EMBL" id="PSN65269.1"/>
    </source>
</evidence>
<protein>
    <submittedName>
        <fullName evidence="1">Uncharacterized protein</fullName>
    </submittedName>
</protein>
<organism evidence="1 2">
    <name type="scientific">Corynespora cassiicola Philippines</name>
    <dbReference type="NCBI Taxonomy" id="1448308"/>
    <lineage>
        <taxon>Eukaryota</taxon>
        <taxon>Fungi</taxon>
        <taxon>Dikarya</taxon>
        <taxon>Ascomycota</taxon>
        <taxon>Pezizomycotina</taxon>
        <taxon>Dothideomycetes</taxon>
        <taxon>Pleosporomycetidae</taxon>
        <taxon>Pleosporales</taxon>
        <taxon>Corynesporascaceae</taxon>
        <taxon>Corynespora</taxon>
    </lineage>
</organism>
<sequence length="59" mass="6827">MTHTHINIPATIMKQGGRLRHKLHCFSPTRLNFCSRLSRSFHNVIVTKLLEELTLNGQE</sequence>
<evidence type="ECO:0000313" key="2">
    <source>
        <dbReference type="Proteomes" id="UP000240883"/>
    </source>
</evidence>
<accession>A0A2T2NIT3</accession>